<keyword evidence="4" id="KW-0443">Lipid metabolism</keyword>
<gene>
    <name evidence="5" type="ORF">KY290_033719</name>
</gene>
<proteinExistence type="inferred from homology"/>
<dbReference type="Proteomes" id="UP000826656">
    <property type="component" value="Unassembled WGS sequence"/>
</dbReference>
<evidence type="ECO:0000313" key="6">
    <source>
        <dbReference type="Proteomes" id="UP000826656"/>
    </source>
</evidence>
<protein>
    <recommendedName>
        <fullName evidence="7">Phospholipase A1</fullName>
    </recommendedName>
</protein>
<dbReference type="Gene3D" id="3.40.50.1820">
    <property type="entry name" value="alpha/beta hydrolase"/>
    <property type="match status" value="1"/>
</dbReference>
<evidence type="ECO:0000256" key="3">
    <source>
        <dbReference type="ARBA" id="ARBA00022963"/>
    </source>
</evidence>
<evidence type="ECO:0000256" key="1">
    <source>
        <dbReference type="ARBA" id="ARBA00010701"/>
    </source>
</evidence>
<evidence type="ECO:0000256" key="4">
    <source>
        <dbReference type="ARBA" id="ARBA00023098"/>
    </source>
</evidence>
<evidence type="ECO:0008006" key="7">
    <source>
        <dbReference type="Google" id="ProtNLM"/>
    </source>
</evidence>
<name>A0ABQ7U1I2_SOLTU</name>
<dbReference type="EMBL" id="JAIVGD010000026">
    <property type="protein sequence ID" value="KAH0740676.1"/>
    <property type="molecule type" value="Genomic_DNA"/>
</dbReference>
<keyword evidence="2" id="KW-0378">Hydrolase</keyword>
<comment type="similarity">
    <text evidence="1">Belongs to the AB hydrolase superfamily. Lipase family.</text>
</comment>
<dbReference type="InterPro" id="IPR029058">
    <property type="entry name" value="AB_hydrolase_fold"/>
</dbReference>
<dbReference type="PANTHER" id="PTHR31403:SF11">
    <property type="entry name" value="OS12G0614500 PROTEIN"/>
    <property type="match status" value="1"/>
</dbReference>
<keyword evidence="6" id="KW-1185">Reference proteome</keyword>
<evidence type="ECO:0000313" key="5">
    <source>
        <dbReference type="EMBL" id="KAH0740676.1"/>
    </source>
</evidence>
<comment type="caution">
    <text evidence="5">The sequence shown here is derived from an EMBL/GenBank/DDBJ whole genome shotgun (WGS) entry which is preliminary data.</text>
</comment>
<keyword evidence="3" id="KW-0442">Lipid degradation</keyword>
<evidence type="ECO:0000256" key="2">
    <source>
        <dbReference type="ARBA" id="ARBA00022801"/>
    </source>
</evidence>
<organism evidence="5 6">
    <name type="scientific">Solanum tuberosum</name>
    <name type="common">Potato</name>
    <dbReference type="NCBI Taxonomy" id="4113"/>
    <lineage>
        <taxon>Eukaryota</taxon>
        <taxon>Viridiplantae</taxon>
        <taxon>Streptophyta</taxon>
        <taxon>Embryophyta</taxon>
        <taxon>Tracheophyta</taxon>
        <taxon>Spermatophyta</taxon>
        <taxon>Magnoliopsida</taxon>
        <taxon>eudicotyledons</taxon>
        <taxon>Gunneridae</taxon>
        <taxon>Pentapetalae</taxon>
        <taxon>asterids</taxon>
        <taxon>lamiids</taxon>
        <taxon>Solanales</taxon>
        <taxon>Solanaceae</taxon>
        <taxon>Solanoideae</taxon>
        <taxon>Solaneae</taxon>
        <taxon>Solanum</taxon>
    </lineage>
</organism>
<reference evidence="5 6" key="1">
    <citation type="journal article" date="2021" name="bioRxiv">
        <title>Chromosome-scale and haplotype-resolved genome assembly of a tetraploid potato cultivar.</title>
        <authorList>
            <person name="Sun H."/>
            <person name="Jiao W.-B."/>
            <person name="Krause K."/>
            <person name="Campoy J.A."/>
            <person name="Goel M."/>
            <person name="Folz-Donahue K."/>
            <person name="Kukat C."/>
            <person name="Huettel B."/>
            <person name="Schneeberger K."/>
        </authorList>
    </citation>
    <scope>NUCLEOTIDE SEQUENCE [LARGE SCALE GENOMIC DNA]</scope>
    <source>
        <strain evidence="5">SolTubOtavaFocal</strain>
        <tissue evidence="5">Leaves</tissue>
    </source>
</reference>
<sequence length="98" mass="11588">MSPKEDTSNRWRDIHGVHEWEGLLDPLHPLLRREIVKYGEFAQATYDALYIDSVSEYCGSCMYNSHKLFYKSGLNKSGYKVTKYIYDMSQIDMPQWLK</sequence>
<accession>A0ABQ7U1I2</accession>
<dbReference type="PANTHER" id="PTHR31403">
    <property type="entry name" value="PHOSPHOLIPASE A1-IBETA2, CHLOROPLASTIC"/>
    <property type="match status" value="1"/>
</dbReference>